<feature type="compositionally biased region" description="Basic and acidic residues" evidence="1">
    <location>
        <begin position="33"/>
        <end position="42"/>
    </location>
</feature>
<gene>
    <name evidence="2" type="ORF">GCM10010470_66790</name>
</gene>
<feature type="compositionally biased region" description="Polar residues" evidence="1">
    <location>
        <begin position="84"/>
        <end position="98"/>
    </location>
</feature>
<accession>A0ABN3VNB7</accession>
<reference evidence="2 3" key="1">
    <citation type="journal article" date="2019" name="Int. J. Syst. Evol. Microbiol.">
        <title>The Global Catalogue of Microorganisms (GCM) 10K type strain sequencing project: providing services to taxonomists for standard genome sequencing and annotation.</title>
        <authorList>
            <consortium name="The Broad Institute Genomics Platform"/>
            <consortium name="The Broad Institute Genome Sequencing Center for Infectious Disease"/>
            <person name="Wu L."/>
            <person name="Ma J."/>
        </authorList>
    </citation>
    <scope>NUCLEOTIDE SEQUENCE [LARGE SCALE GENOMIC DNA]</scope>
    <source>
        <strain evidence="2 3">JCM 9383</strain>
    </source>
</reference>
<dbReference type="EMBL" id="BAAAUX010000045">
    <property type="protein sequence ID" value="GAA2822158.1"/>
    <property type="molecule type" value="Genomic_DNA"/>
</dbReference>
<evidence type="ECO:0000256" key="1">
    <source>
        <dbReference type="SAM" id="MobiDB-lite"/>
    </source>
</evidence>
<proteinExistence type="predicted"/>
<feature type="compositionally biased region" description="Low complexity" evidence="1">
    <location>
        <begin position="176"/>
        <end position="185"/>
    </location>
</feature>
<sequence>MAGAALAGTGAAWLIGAPADAADLPPQRATAESGERSPASEERFQLLGLDPAGLIHHSERELLAPVGEALHEVAVAPVRRVAESTLSETGQRAESLTDSVAEAGAQVLDRPQWRGERPEPGPVDRTPPQPQPVTVESAQVRGPQVRAKTENIAEFAQTAPETPESRGNPEPPKPPAVSATAPATTGCGNAADGNPHNAAGIGWHSADSQCTDGSARVPFLRAVPVPVGSPGPQPGITPD</sequence>
<evidence type="ECO:0000313" key="2">
    <source>
        <dbReference type="EMBL" id="GAA2822158.1"/>
    </source>
</evidence>
<evidence type="ECO:0000313" key="3">
    <source>
        <dbReference type="Proteomes" id="UP001500979"/>
    </source>
</evidence>
<comment type="caution">
    <text evidence="2">The sequence shown here is derived from an EMBL/GenBank/DDBJ whole genome shotgun (WGS) entry which is preliminary data.</text>
</comment>
<keyword evidence="3" id="KW-1185">Reference proteome</keyword>
<name>A0ABN3VNB7_9PSEU</name>
<organism evidence="2 3">
    <name type="scientific">Saccharopolyspora taberi</name>
    <dbReference type="NCBI Taxonomy" id="60895"/>
    <lineage>
        <taxon>Bacteria</taxon>
        <taxon>Bacillati</taxon>
        <taxon>Actinomycetota</taxon>
        <taxon>Actinomycetes</taxon>
        <taxon>Pseudonocardiales</taxon>
        <taxon>Pseudonocardiaceae</taxon>
        <taxon>Saccharopolyspora</taxon>
    </lineage>
</organism>
<feature type="region of interest" description="Disordered" evidence="1">
    <location>
        <begin position="82"/>
        <end position="212"/>
    </location>
</feature>
<dbReference type="Proteomes" id="UP001500979">
    <property type="component" value="Unassembled WGS sequence"/>
</dbReference>
<feature type="region of interest" description="Disordered" evidence="1">
    <location>
        <begin position="23"/>
        <end position="42"/>
    </location>
</feature>
<protein>
    <submittedName>
        <fullName evidence="2">Uncharacterized protein</fullName>
    </submittedName>
</protein>